<dbReference type="KEGG" id="nja:NSJP_3655"/>
<dbReference type="PANTHER" id="PTHR11079:SF161">
    <property type="entry name" value="CMP_DCMP-TYPE DEAMINASE DOMAIN-CONTAINING PROTEIN"/>
    <property type="match status" value="1"/>
</dbReference>
<gene>
    <name evidence="4" type="primary">guaD</name>
    <name evidence="4" type="ORF">NSJP_3655</name>
</gene>
<dbReference type="GO" id="GO:0008270">
    <property type="term" value="F:zinc ion binding"/>
    <property type="evidence" value="ECO:0007669"/>
    <property type="project" value="InterPro"/>
</dbReference>
<evidence type="ECO:0000313" key="4">
    <source>
        <dbReference type="EMBL" id="SLM49822.1"/>
    </source>
</evidence>
<dbReference type="Gene3D" id="3.40.140.10">
    <property type="entry name" value="Cytidine Deaminase, domain 2"/>
    <property type="match status" value="1"/>
</dbReference>
<dbReference type="Pfam" id="PF00383">
    <property type="entry name" value="dCMP_cyt_deam_1"/>
    <property type="match status" value="1"/>
</dbReference>
<keyword evidence="5" id="KW-1185">Reference proteome</keyword>
<dbReference type="EMBL" id="LT828648">
    <property type="protein sequence ID" value="SLM49822.1"/>
    <property type="molecule type" value="Genomic_DNA"/>
</dbReference>
<dbReference type="OrthoDB" id="9802676at2"/>
<dbReference type="GO" id="GO:0047974">
    <property type="term" value="F:guanosine deaminase activity"/>
    <property type="evidence" value="ECO:0007669"/>
    <property type="project" value="TreeGrafter"/>
</dbReference>
<proteinExistence type="predicted"/>
<dbReference type="PANTHER" id="PTHR11079">
    <property type="entry name" value="CYTOSINE DEAMINASE FAMILY MEMBER"/>
    <property type="match status" value="1"/>
</dbReference>
<dbReference type="STRING" id="1325564.NSJP_3655"/>
<feature type="domain" description="CMP/dCMP-type deaminase" evidence="3">
    <location>
        <begin position="1"/>
        <end position="110"/>
    </location>
</feature>
<dbReference type="PROSITE" id="PS00903">
    <property type="entry name" value="CYT_DCMP_DEAMINASES_1"/>
    <property type="match status" value="1"/>
</dbReference>
<protein>
    <submittedName>
        <fullName evidence="4">Guanine deaminase</fullName>
        <ecNumber evidence="4">3.5.4.3</ecNumber>
    </submittedName>
</protein>
<dbReference type="GO" id="GO:0006152">
    <property type="term" value="P:purine nucleoside catabolic process"/>
    <property type="evidence" value="ECO:0007669"/>
    <property type="project" value="TreeGrafter"/>
</dbReference>
<organism evidence="4 5">
    <name type="scientific">Nitrospira japonica</name>
    <dbReference type="NCBI Taxonomy" id="1325564"/>
    <lineage>
        <taxon>Bacteria</taxon>
        <taxon>Pseudomonadati</taxon>
        <taxon>Nitrospirota</taxon>
        <taxon>Nitrospiria</taxon>
        <taxon>Nitrospirales</taxon>
        <taxon>Nitrospiraceae</taxon>
        <taxon>Nitrospira</taxon>
    </lineage>
</organism>
<keyword evidence="2" id="KW-0862">Zinc</keyword>
<dbReference type="SUPFAM" id="SSF53927">
    <property type="entry name" value="Cytidine deaminase-like"/>
    <property type="match status" value="1"/>
</dbReference>
<dbReference type="CDD" id="cd01285">
    <property type="entry name" value="nucleoside_deaminase"/>
    <property type="match status" value="1"/>
</dbReference>
<evidence type="ECO:0000256" key="2">
    <source>
        <dbReference type="ARBA" id="ARBA00022833"/>
    </source>
</evidence>
<accession>A0A1W1IA04</accession>
<dbReference type="PROSITE" id="PS51747">
    <property type="entry name" value="CYT_DCMP_DEAMINASES_2"/>
    <property type="match status" value="1"/>
</dbReference>
<dbReference type="InterPro" id="IPR002125">
    <property type="entry name" value="CMP_dCMP_dom"/>
</dbReference>
<dbReference type="AlphaFoldDB" id="A0A1W1IA04"/>
<dbReference type="Proteomes" id="UP000192042">
    <property type="component" value="Chromosome I"/>
</dbReference>
<keyword evidence="1" id="KW-0479">Metal-binding</keyword>
<dbReference type="RefSeq" id="WP_080887991.1">
    <property type="nucleotide sequence ID" value="NZ_LT828648.1"/>
</dbReference>
<dbReference type="GO" id="GO:0008892">
    <property type="term" value="F:guanine deaminase activity"/>
    <property type="evidence" value="ECO:0007669"/>
    <property type="project" value="UniProtKB-EC"/>
</dbReference>
<dbReference type="InterPro" id="IPR016193">
    <property type="entry name" value="Cytidine_deaminase-like"/>
</dbReference>
<evidence type="ECO:0000256" key="1">
    <source>
        <dbReference type="ARBA" id="ARBA00022723"/>
    </source>
</evidence>
<dbReference type="InterPro" id="IPR016192">
    <property type="entry name" value="APOBEC/CMP_deaminase_Zn-bd"/>
</dbReference>
<reference evidence="4 5" key="1">
    <citation type="submission" date="2017-03" db="EMBL/GenBank/DDBJ databases">
        <authorList>
            <person name="Afonso C.L."/>
            <person name="Miller P.J."/>
            <person name="Scott M.A."/>
            <person name="Spackman E."/>
            <person name="Goraichik I."/>
            <person name="Dimitrov K.M."/>
            <person name="Suarez D.L."/>
            <person name="Swayne D.E."/>
        </authorList>
    </citation>
    <scope>NUCLEOTIDE SEQUENCE [LARGE SCALE GENOMIC DNA]</scope>
    <source>
        <strain evidence="4">Genome sequencing of Nitrospira japonica strain NJ11</strain>
    </source>
</reference>
<evidence type="ECO:0000259" key="3">
    <source>
        <dbReference type="PROSITE" id="PS51747"/>
    </source>
</evidence>
<evidence type="ECO:0000313" key="5">
    <source>
        <dbReference type="Proteomes" id="UP000192042"/>
    </source>
</evidence>
<dbReference type="EC" id="3.5.4.3" evidence="4"/>
<name>A0A1W1IA04_9BACT</name>
<keyword evidence="4" id="KW-0378">Hydrolase</keyword>
<sequence length="159" mass="18282">MDFVQQTIALARRNVEAGGRPFSCLIVKEGTILAEGVNLVAQTHDPTAHAEICAIRTATARLQTEHLTGCEFYILAHPCPMCLAAMYYCSPDRVVFITKRDDYAAFYRDDRKYISFETFYEEFAKPWDERRLPMTHQAHPESLSVYQRWKELNQASLGK</sequence>